<dbReference type="AlphaFoldDB" id="A0A328D9I9"/>
<organism evidence="2 3">
    <name type="scientific">Cuscuta australis</name>
    <dbReference type="NCBI Taxonomy" id="267555"/>
    <lineage>
        <taxon>Eukaryota</taxon>
        <taxon>Viridiplantae</taxon>
        <taxon>Streptophyta</taxon>
        <taxon>Embryophyta</taxon>
        <taxon>Tracheophyta</taxon>
        <taxon>Spermatophyta</taxon>
        <taxon>Magnoliopsida</taxon>
        <taxon>eudicotyledons</taxon>
        <taxon>Gunneridae</taxon>
        <taxon>Pentapetalae</taxon>
        <taxon>asterids</taxon>
        <taxon>lamiids</taxon>
        <taxon>Solanales</taxon>
        <taxon>Convolvulaceae</taxon>
        <taxon>Cuscuteae</taxon>
        <taxon>Cuscuta</taxon>
        <taxon>Cuscuta subgen. Grammica</taxon>
        <taxon>Cuscuta sect. Cleistogrammica</taxon>
    </lineage>
</organism>
<dbReference type="GO" id="GO:0005730">
    <property type="term" value="C:nucleolus"/>
    <property type="evidence" value="ECO:0007669"/>
    <property type="project" value="TreeGrafter"/>
</dbReference>
<evidence type="ECO:0000313" key="3">
    <source>
        <dbReference type="Proteomes" id="UP000249390"/>
    </source>
</evidence>
<evidence type="ECO:0008006" key="4">
    <source>
        <dbReference type="Google" id="ProtNLM"/>
    </source>
</evidence>
<dbReference type="PANTHER" id="PTHR12124:SF68">
    <property type="entry name" value="PROTEIN RRP6-LIKE 3"/>
    <property type="match status" value="1"/>
</dbReference>
<keyword evidence="3" id="KW-1185">Reference proteome</keyword>
<evidence type="ECO:0000256" key="1">
    <source>
        <dbReference type="SAM" id="MobiDB-lite"/>
    </source>
</evidence>
<dbReference type="GO" id="GO:0071035">
    <property type="term" value="P:nuclear polyadenylation-dependent rRNA catabolic process"/>
    <property type="evidence" value="ECO:0007669"/>
    <property type="project" value="TreeGrafter"/>
</dbReference>
<dbReference type="Proteomes" id="UP000249390">
    <property type="component" value="Unassembled WGS sequence"/>
</dbReference>
<comment type="caution">
    <text evidence="2">The sequence shown here is derived from an EMBL/GenBank/DDBJ whole genome shotgun (WGS) entry which is preliminary data.</text>
</comment>
<dbReference type="GO" id="GO:0000176">
    <property type="term" value="C:nuclear exosome (RNase complex)"/>
    <property type="evidence" value="ECO:0007669"/>
    <property type="project" value="TreeGrafter"/>
</dbReference>
<reference evidence="2 3" key="1">
    <citation type="submission" date="2018-06" db="EMBL/GenBank/DDBJ databases">
        <title>The Genome of Cuscuta australis (Dodder) Provides Insight into the Evolution of Plant Parasitism.</title>
        <authorList>
            <person name="Liu H."/>
        </authorList>
    </citation>
    <scope>NUCLEOTIDE SEQUENCE [LARGE SCALE GENOMIC DNA]</scope>
    <source>
        <strain evidence="3">cv. Yunnan</strain>
        <tissue evidence="2">Vines</tissue>
    </source>
</reference>
<dbReference type="GO" id="GO:0000467">
    <property type="term" value="P:exonucleolytic trimming to generate mature 3'-end of 5.8S rRNA from tricistronic rRNA transcript (SSU-rRNA, 5.8S rRNA, LSU-rRNA)"/>
    <property type="evidence" value="ECO:0007669"/>
    <property type="project" value="InterPro"/>
</dbReference>
<protein>
    <recommendedName>
        <fullName evidence="4">HRDC domain-containing protein</fullName>
    </recommendedName>
</protein>
<dbReference type="GO" id="GO:0071037">
    <property type="term" value="P:nuclear polyadenylation-dependent snRNA catabolic process"/>
    <property type="evidence" value="ECO:0007669"/>
    <property type="project" value="TreeGrafter"/>
</dbReference>
<dbReference type="GO" id="GO:0071044">
    <property type="term" value="P:histone mRNA catabolic process"/>
    <property type="evidence" value="ECO:0007669"/>
    <property type="project" value="TreeGrafter"/>
</dbReference>
<dbReference type="GO" id="GO:0071051">
    <property type="term" value="P:poly(A)-dependent snoRNA 3'-end processing"/>
    <property type="evidence" value="ECO:0007669"/>
    <property type="project" value="TreeGrafter"/>
</dbReference>
<gene>
    <name evidence="2" type="ORF">DM860_009012</name>
</gene>
<dbReference type="InterPro" id="IPR044876">
    <property type="entry name" value="HRDC_dom_sf"/>
</dbReference>
<dbReference type="GO" id="GO:0000175">
    <property type="term" value="F:3'-5'-RNA exonuclease activity"/>
    <property type="evidence" value="ECO:0007669"/>
    <property type="project" value="InterPro"/>
</dbReference>
<proteinExistence type="predicted"/>
<dbReference type="GO" id="GO:0003727">
    <property type="term" value="F:single-stranded RNA binding"/>
    <property type="evidence" value="ECO:0007669"/>
    <property type="project" value="TreeGrafter"/>
</dbReference>
<dbReference type="GO" id="GO:0071038">
    <property type="term" value="P:TRAMP-dependent tRNA surveillance pathway"/>
    <property type="evidence" value="ECO:0007669"/>
    <property type="project" value="TreeGrafter"/>
</dbReference>
<dbReference type="PANTHER" id="PTHR12124">
    <property type="entry name" value="POLYMYOSITIS/SCLERODERMA AUTOANTIGEN-RELATED"/>
    <property type="match status" value="1"/>
</dbReference>
<dbReference type="EMBL" id="NQVE01000183">
    <property type="protein sequence ID" value="RAL41830.1"/>
    <property type="molecule type" value="Genomic_DNA"/>
</dbReference>
<accession>A0A328D9I9</accession>
<feature type="region of interest" description="Disordered" evidence="1">
    <location>
        <begin position="307"/>
        <end position="345"/>
    </location>
</feature>
<feature type="compositionally biased region" description="Basic and acidic residues" evidence="1">
    <location>
        <begin position="309"/>
        <end position="324"/>
    </location>
</feature>
<dbReference type="Gene3D" id="1.10.150.80">
    <property type="entry name" value="HRDC domain"/>
    <property type="match status" value="1"/>
</dbReference>
<name>A0A328D9I9_9ASTE</name>
<evidence type="ECO:0000313" key="2">
    <source>
        <dbReference type="EMBL" id="RAL41830.1"/>
    </source>
</evidence>
<dbReference type="GO" id="GO:0071036">
    <property type="term" value="P:nuclear polyadenylation-dependent snoRNA catabolic process"/>
    <property type="evidence" value="ECO:0007669"/>
    <property type="project" value="TreeGrafter"/>
</dbReference>
<dbReference type="GO" id="GO:0071039">
    <property type="term" value="P:nuclear polyadenylation-dependent CUT catabolic process"/>
    <property type="evidence" value="ECO:0007669"/>
    <property type="project" value="TreeGrafter"/>
</dbReference>
<feature type="compositionally biased region" description="Polar residues" evidence="1">
    <location>
        <begin position="325"/>
        <end position="341"/>
    </location>
</feature>
<sequence length="399" mass="45420">MARVHDESLKYVLSDQAIVALSINAPIKARDILNVISEADAGGDQITLIESPSALVLCHLEDLYNLIQDDDNGEALLESLEKCLGANGTCPLSPYNYVLLSETSLDKADRSQARNETRKTSLARKALQELFNKSYQPQFCKSPAYDNCRIYTSDGRFLCFCARRRFDWYLKRNLAKLFNKDPPSIMLLFEPKQRPEDDDNEFSNENKKNVCVGCGKGENYKRYRITPLCYTRHFPEHLKSYRYHNIVLLCTSCHQIAHVAGERCKEKIATDYGIPLLTWKPVVNSCGQVKMINPKLPALGFVSDDQDQESEKLSGSDDRIHQEYGSDSVQSMDDANDSSKQCMGHGAHGKQVVEFILKENGDEGIRGFVQRWREDFVEAIHPRFLLARWNTKYILESSL</sequence>
<dbReference type="GO" id="GO:0071040">
    <property type="term" value="P:nuclear polyadenylation-dependent antisense transcript catabolic process"/>
    <property type="evidence" value="ECO:0007669"/>
    <property type="project" value="TreeGrafter"/>
</dbReference>
<dbReference type="InterPro" id="IPR045092">
    <property type="entry name" value="Rrp6-like"/>
</dbReference>